<dbReference type="RefSeq" id="WP_108970274.1">
    <property type="nucleotide sequence ID" value="NZ_CP022191.1"/>
</dbReference>
<dbReference type="EMBL" id="CP022191">
    <property type="protein sequence ID" value="AWI86171.1"/>
    <property type="molecule type" value="Genomic_DNA"/>
</dbReference>
<feature type="domain" description="AB hydrolase-1" evidence="1">
    <location>
        <begin position="23"/>
        <end position="244"/>
    </location>
</feature>
<dbReference type="SUPFAM" id="SSF53474">
    <property type="entry name" value="alpha/beta-Hydrolases"/>
    <property type="match status" value="1"/>
</dbReference>
<dbReference type="InterPro" id="IPR029058">
    <property type="entry name" value="AB_hydrolase_fold"/>
</dbReference>
<reference evidence="2 3" key="1">
    <citation type="submission" date="2017-06" db="EMBL/GenBank/DDBJ databases">
        <title>Yangia sp. YSBP01 complete genome sequence.</title>
        <authorList>
            <person name="Woo J.-H."/>
            <person name="Kim H.-S."/>
        </authorList>
    </citation>
    <scope>NUCLEOTIDE SEQUENCE [LARGE SCALE GENOMIC DNA]</scope>
    <source>
        <strain evidence="2 3">YSBP01</strain>
        <plasmid evidence="2 3">unnamed1</plasmid>
    </source>
</reference>
<dbReference type="PRINTS" id="PR00111">
    <property type="entry name" value="ABHYDROLASE"/>
</dbReference>
<evidence type="ECO:0000259" key="1">
    <source>
        <dbReference type="Pfam" id="PF00561"/>
    </source>
</evidence>
<dbReference type="KEGG" id="ypac:CEW88_20745"/>
<dbReference type="OrthoDB" id="9793083at2"/>
<dbReference type="AlphaFoldDB" id="A0A2U8HK96"/>
<proteinExistence type="predicted"/>
<accession>A0A2U8HK96</accession>
<dbReference type="GO" id="GO:0042952">
    <property type="term" value="P:beta-ketoadipate pathway"/>
    <property type="evidence" value="ECO:0007669"/>
    <property type="project" value="InterPro"/>
</dbReference>
<protein>
    <submittedName>
        <fullName evidence="2">3-oxoadipate enol-lactonase</fullName>
    </submittedName>
</protein>
<gene>
    <name evidence="2" type="primary">pcaD</name>
    <name evidence="2" type="ORF">CEW88_20745</name>
</gene>
<dbReference type="NCBIfam" id="TIGR02427">
    <property type="entry name" value="protocat_pcaD"/>
    <property type="match status" value="1"/>
</dbReference>
<organism evidence="2 3">
    <name type="scientific">Alloyangia pacifica</name>
    <dbReference type="NCBI Taxonomy" id="311180"/>
    <lineage>
        <taxon>Bacteria</taxon>
        <taxon>Pseudomonadati</taxon>
        <taxon>Pseudomonadota</taxon>
        <taxon>Alphaproteobacteria</taxon>
        <taxon>Rhodobacterales</taxon>
        <taxon>Roseobacteraceae</taxon>
        <taxon>Alloyangia</taxon>
    </lineage>
</organism>
<dbReference type="GO" id="GO:0047570">
    <property type="term" value="F:3-oxoadipate enol-lactonase activity"/>
    <property type="evidence" value="ECO:0007669"/>
    <property type="project" value="InterPro"/>
</dbReference>
<sequence length="260" mass="27858">MQTITVAGVSLHIRDEGPKDGRVLMLANSLGTDLRVWDALIPLLPEGLRVVRFDKRGHGLSDAPEAPYEMEMLVGDAEAICEALELKDVTFVGLSIGGLIGQGLAAKRPDLIRALVLMDTAAKIGTPEMWQTRIDGIRAGGVAALADAILERWFTPGFRESDPQFAAWRNMLVRTPLEGYVGCCAAIAGADLTESTRALTLPVLAMAGAEDGSTPPELVRATAELCRAEFALIEAAGHIPCVEQPTETARLINDFLERTA</sequence>
<dbReference type="PANTHER" id="PTHR43798">
    <property type="entry name" value="MONOACYLGLYCEROL LIPASE"/>
    <property type="match status" value="1"/>
</dbReference>
<evidence type="ECO:0000313" key="2">
    <source>
        <dbReference type="EMBL" id="AWI86171.1"/>
    </source>
</evidence>
<dbReference type="InterPro" id="IPR026968">
    <property type="entry name" value="PcaD/CatD"/>
</dbReference>
<dbReference type="InterPro" id="IPR000073">
    <property type="entry name" value="AB_hydrolase_1"/>
</dbReference>
<geneLocation type="plasmid" evidence="2 3">
    <name>unnamed1</name>
</geneLocation>
<evidence type="ECO:0000313" key="3">
    <source>
        <dbReference type="Proteomes" id="UP000244915"/>
    </source>
</evidence>
<dbReference type="Gene3D" id="3.40.50.1820">
    <property type="entry name" value="alpha/beta hydrolase"/>
    <property type="match status" value="1"/>
</dbReference>
<name>A0A2U8HK96_9RHOB</name>
<dbReference type="InterPro" id="IPR050266">
    <property type="entry name" value="AB_hydrolase_sf"/>
</dbReference>
<dbReference type="Pfam" id="PF00561">
    <property type="entry name" value="Abhydrolase_1"/>
    <property type="match status" value="1"/>
</dbReference>
<dbReference type="Proteomes" id="UP000244915">
    <property type="component" value="Plasmid unnamed1"/>
</dbReference>
<keyword evidence="2" id="KW-0614">Plasmid</keyword>